<evidence type="ECO:0000259" key="1">
    <source>
        <dbReference type="PROSITE" id="PS51833"/>
    </source>
</evidence>
<sequence>MDTPAPSDSPQPVTPAFLNWPLRDLRAWVRHLLRAEVPVLASTAQALEALRAREDDIGPADLSPVLRADPLMTVKFFAHVATLRRNDDATETESITSALVMTGITPFFTHFGPQPTVEERLRDHPAALEAVQEILQRSERAAHFAMAFAVHRSDTDVDVIHEAAFLHDFAELLVWCHAPALMLKIRQAQAGDPALRSAVAQRSVLNIELDDLRQTLLRLWHLPRLLIRISDGKHADHPSVQNVVLASRLARHTMKSWDNPALASDVEALSRLLNASPRVTLAFLHKVDGSATA</sequence>
<evidence type="ECO:0000313" key="2">
    <source>
        <dbReference type="EMBL" id="MDD0813964.1"/>
    </source>
</evidence>
<gene>
    <name evidence="2" type="ORF">PSQ39_04905</name>
</gene>
<dbReference type="Pfam" id="PF08668">
    <property type="entry name" value="HDOD"/>
    <property type="match status" value="1"/>
</dbReference>
<dbReference type="InterPro" id="IPR013976">
    <property type="entry name" value="HDOD"/>
</dbReference>
<proteinExistence type="predicted"/>
<dbReference type="RefSeq" id="WP_273925551.1">
    <property type="nucleotide sequence ID" value="NZ_JAQSIN010000004.1"/>
</dbReference>
<name>A0ABT5MDB8_9BURK</name>
<organism evidence="2 3">
    <name type="scientific">Curvibacter microcysteis</name>
    <dbReference type="NCBI Taxonomy" id="3026419"/>
    <lineage>
        <taxon>Bacteria</taxon>
        <taxon>Pseudomonadati</taxon>
        <taxon>Pseudomonadota</taxon>
        <taxon>Betaproteobacteria</taxon>
        <taxon>Burkholderiales</taxon>
        <taxon>Comamonadaceae</taxon>
        <taxon>Curvibacter</taxon>
    </lineage>
</organism>
<dbReference type="Gene3D" id="1.10.3210.10">
    <property type="entry name" value="Hypothetical protein af1432"/>
    <property type="match status" value="1"/>
</dbReference>
<feature type="domain" description="HDOD" evidence="1">
    <location>
        <begin position="37"/>
        <end position="236"/>
    </location>
</feature>
<protein>
    <submittedName>
        <fullName evidence="2">HDOD domain-containing protein</fullName>
    </submittedName>
</protein>
<keyword evidence="3" id="KW-1185">Reference proteome</keyword>
<dbReference type="Proteomes" id="UP001528672">
    <property type="component" value="Unassembled WGS sequence"/>
</dbReference>
<dbReference type="SUPFAM" id="SSF109604">
    <property type="entry name" value="HD-domain/PDEase-like"/>
    <property type="match status" value="1"/>
</dbReference>
<evidence type="ECO:0000313" key="3">
    <source>
        <dbReference type="Proteomes" id="UP001528672"/>
    </source>
</evidence>
<accession>A0ABT5MDB8</accession>
<comment type="caution">
    <text evidence="2">The sequence shown here is derived from an EMBL/GenBank/DDBJ whole genome shotgun (WGS) entry which is preliminary data.</text>
</comment>
<dbReference type="EMBL" id="JAQSIO010000001">
    <property type="protein sequence ID" value="MDD0813964.1"/>
    <property type="molecule type" value="Genomic_DNA"/>
</dbReference>
<reference evidence="2 3" key="1">
    <citation type="submission" date="2023-02" db="EMBL/GenBank/DDBJ databases">
        <title>Bacterial whole genome sequence for Curvibacter sp. HBC28.</title>
        <authorList>
            <person name="Le V."/>
            <person name="Ko S.-R."/>
            <person name="Ahn C.-Y."/>
            <person name="Oh H.-M."/>
        </authorList>
    </citation>
    <scope>NUCLEOTIDE SEQUENCE [LARGE SCALE GENOMIC DNA]</scope>
    <source>
        <strain evidence="2 3">HBC28</strain>
    </source>
</reference>
<dbReference type="PROSITE" id="PS51833">
    <property type="entry name" value="HDOD"/>
    <property type="match status" value="1"/>
</dbReference>